<comment type="caution">
    <text evidence="2">The sequence shown here is derived from an EMBL/GenBank/DDBJ whole genome shotgun (WGS) entry which is preliminary data.</text>
</comment>
<name>A0A086TAV9_HAPC1</name>
<evidence type="ECO:0000313" key="3">
    <source>
        <dbReference type="Proteomes" id="UP000029964"/>
    </source>
</evidence>
<dbReference type="AlphaFoldDB" id="A0A086TAV9"/>
<proteinExistence type="predicted"/>
<gene>
    <name evidence="2" type="ORF">ACRE_026610</name>
</gene>
<accession>A0A086TAV9</accession>
<protein>
    <submittedName>
        <fullName evidence="2">Uncharacterized protein</fullName>
    </submittedName>
</protein>
<sequence length="201" mass="22461">MGGQTLCGRLAASPGITALAILNPQPLLDECETLRLNFDSMPFGVHMPLEQLQRLRYLLGLSRLPLDEDIRAEYTRRVGKAIEFRQHFDSLAQHLRRNGYEELERSTLEALDRQRRFFCSEDEVLARVIERGLEARDGGEDVASDGLREGHGLALKGQDNDGTVGSGKPDDSTRQAAAWRPQLPDIYERAEEGKGEGGMKQ</sequence>
<dbReference type="Proteomes" id="UP000029964">
    <property type="component" value="Unassembled WGS sequence"/>
</dbReference>
<organism evidence="2 3">
    <name type="scientific">Hapsidospora chrysogenum (strain ATCC 11550 / CBS 779.69 / DSM 880 / IAM 14645 / JCM 23072 / IMI 49137)</name>
    <name type="common">Acremonium chrysogenum</name>
    <dbReference type="NCBI Taxonomy" id="857340"/>
    <lineage>
        <taxon>Eukaryota</taxon>
        <taxon>Fungi</taxon>
        <taxon>Dikarya</taxon>
        <taxon>Ascomycota</taxon>
        <taxon>Pezizomycotina</taxon>
        <taxon>Sordariomycetes</taxon>
        <taxon>Hypocreomycetidae</taxon>
        <taxon>Hypocreales</taxon>
        <taxon>Bionectriaceae</taxon>
        <taxon>Hapsidospora</taxon>
    </lineage>
</organism>
<evidence type="ECO:0000313" key="2">
    <source>
        <dbReference type="EMBL" id="KFH46491.1"/>
    </source>
</evidence>
<feature type="region of interest" description="Disordered" evidence="1">
    <location>
        <begin position="138"/>
        <end position="201"/>
    </location>
</feature>
<reference evidence="3" key="1">
    <citation type="journal article" date="2014" name="Genome Announc.">
        <title>Genome sequence and annotation of Acremonium chrysogenum, producer of the beta-lactam antibiotic cephalosporin C.</title>
        <authorList>
            <person name="Terfehr D."/>
            <person name="Dahlmann T.A."/>
            <person name="Specht T."/>
            <person name="Zadra I."/>
            <person name="Kuernsteiner H."/>
            <person name="Kueck U."/>
        </authorList>
    </citation>
    <scope>NUCLEOTIDE SEQUENCE [LARGE SCALE GENOMIC DNA]</scope>
    <source>
        <strain evidence="3">ATCC 11550 / CBS 779.69 / DSM 880 / IAM 14645 / JCM 23072 / IMI 49137</strain>
    </source>
</reference>
<dbReference type="HOGENOM" id="CLU_1360054_0_0_1"/>
<keyword evidence="3" id="KW-1185">Reference proteome</keyword>
<evidence type="ECO:0000256" key="1">
    <source>
        <dbReference type="SAM" id="MobiDB-lite"/>
    </source>
</evidence>
<dbReference type="EMBL" id="JPKY01000018">
    <property type="protein sequence ID" value="KFH46491.1"/>
    <property type="molecule type" value="Genomic_DNA"/>
</dbReference>
<feature type="compositionally biased region" description="Basic and acidic residues" evidence="1">
    <location>
        <begin position="186"/>
        <end position="201"/>
    </location>
</feature>